<sequence>MRTMTIIDGEACSDGVIRVAVTVRIEVGAYEEGYRMICWNEHKKKEGSEKIYRVSEVEVEWYLKDETGRGKRGDINLMSDEEERARTQHPFQKQFLEKISKGGMEGFVAQQKGKKENTLLCSENNFRFFGFFTFKKPL</sequence>
<organism evidence="1 2">
    <name type="scientific">Setaria digitata</name>
    <dbReference type="NCBI Taxonomy" id="48799"/>
    <lineage>
        <taxon>Eukaryota</taxon>
        <taxon>Metazoa</taxon>
        <taxon>Ecdysozoa</taxon>
        <taxon>Nematoda</taxon>
        <taxon>Chromadorea</taxon>
        <taxon>Rhabditida</taxon>
        <taxon>Spirurina</taxon>
        <taxon>Spiruromorpha</taxon>
        <taxon>Filarioidea</taxon>
        <taxon>Setariidae</taxon>
        <taxon>Setaria</taxon>
    </lineage>
</organism>
<protein>
    <submittedName>
        <fullName evidence="2">Uncharacterized protein</fullName>
    </submittedName>
</protein>
<dbReference type="Proteomes" id="UP000887581">
    <property type="component" value="Unplaced"/>
</dbReference>
<proteinExistence type="predicted"/>
<keyword evidence="1" id="KW-1185">Reference proteome</keyword>
<name>A0A915PXT8_9BILA</name>
<accession>A0A915PXT8</accession>
<dbReference type="AlphaFoldDB" id="A0A915PXT8"/>
<evidence type="ECO:0000313" key="1">
    <source>
        <dbReference type="Proteomes" id="UP000887581"/>
    </source>
</evidence>
<evidence type="ECO:0000313" key="2">
    <source>
        <dbReference type="WBParaSite" id="sdigi.contig34.g2432.t1"/>
    </source>
</evidence>
<dbReference type="WBParaSite" id="sdigi.contig34.g2432.t1">
    <property type="protein sequence ID" value="sdigi.contig34.g2432.t1"/>
    <property type="gene ID" value="sdigi.contig34.g2432"/>
</dbReference>
<reference evidence="2" key="1">
    <citation type="submission" date="2022-11" db="UniProtKB">
        <authorList>
            <consortium name="WormBaseParasite"/>
        </authorList>
    </citation>
    <scope>IDENTIFICATION</scope>
</reference>